<evidence type="ECO:0000256" key="3">
    <source>
        <dbReference type="PROSITE-ProRule" id="PRU00339"/>
    </source>
</evidence>
<dbReference type="AlphaFoldDB" id="K3WCL1"/>
<dbReference type="HOGENOM" id="CLU_640126_0_0_1"/>
<accession>K3WCL1</accession>
<reference evidence="5" key="2">
    <citation type="submission" date="2010-04" db="EMBL/GenBank/DDBJ databases">
        <authorList>
            <person name="Buell R."/>
            <person name="Hamilton J."/>
            <person name="Hostetler J."/>
        </authorList>
    </citation>
    <scope>NUCLEOTIDE SEQUENCE [LARGE SCALE GENOMIC DNA]</scope>
    <source>
        <strain evidence="5">DAOM:BR144</strain>
    </source>
</reference>
<dbReference type="EnsemblProtists" id="PYU1_T002702">
    <property type="protein sequence ID" value="PYU1_T002702"/>
    <property type="gene ID" value="PYU1_G002699"/>
</dbReference>
<dbReference type="PROSITE" id="PS50005">
    <property type="entry name" value="TPR"/>
    <property type="match status" value="2"/>
</dbReference>
<protein>
    <submittedName>
        <fullName evidence="4">Uncharacterized protein</fullName>
    </submittedName>
</protein>
<dbReference type="InterPro" id="IPR050498">
    <property type="entry name" value="Ycf3"/>
</dbReference>
<dbReference type="PANTHER" id="PTHR44858">
    <property type="entry name" value="TETRATRICOPEPTIDE REPEAT PROTEIN 6"/>
    <property type="match status" value="1"/>
</dbReference>
<dbReference type="EMBL" id="GL376628">
    <property type="status" value="NOT_ANNOTATED_CDS"/>
    <property type="molecule type" value="Genomic_DNA"/>
</dbReference>
<dbReference type="SMART" id="SM00028">
    <property type="entry name" value="TPR"/>
    <property type="match status" value="3"/>
</dbReference>
<name>K3WCL1_GLOUD</name>
<reference evidence="5" key="1">
    <citation type="journal article" date="2010" name="Genome Biol.">
        <title>Genome sequence of the necrotrophic plant pathogen Pythium ultimum reveals original pathogenicity mechanisms and effector repertoire.</title>
        <authorList>
            <person name="Levesque C.A."/>
            <person name="Brouwer H."/>
            <person name="Cano L."/>
            <person name="Hamilton J.P."/>
            <person name="Holt C."/>
            <person name="Huitema E."/>
            <person name="Raffaele S."/>
            <person name="Robideau G.P."/>
            <person name="Thines M."/>
            <person name="Win J."/>
            <person name="Zerillo M.M."/>
            <person name="Beakes G.W."/>
            <person name="Boore J.L."/>
            <person name="Busam D."/>
            <person name="Dumas B."/>
            <person name="Ferriera S."/>
            <person name="Fuerstenberg S.I."/>
            <person name="Gachon C.M."/>
            <person name="Gaulin E."/>
            <person name="Govers F."/>
            <person name="Grenville-Briggs L."/>
            <person name="Horner N."/>
            <person name="Hostetler J."/>
            <person name="Jiang R.H."/>
            <person name="Johnson J."/>
            <person name="Krajaejun T."/>
            <person name="Lin H."/>
            <person name="Meijer H.J."/>
            <person name="Moore B."/>
            <person name="Morris P."/>
            <person name="Phuntmart V."/>
            <person name="Puiu D."/>
            <person name="Shetty J."/>
            <person name="Stajich J.E."/>
            <person name="Tripathy S."/>
            <person name="Wawra S."/>
            <person name="van West P."/>
            <person name="Whitty B.R."/>
            <person name="Coutinho P.M."/>
            <person name="Henrissat B."/>
            <person name="Martin F."/>
            <person name="Thomas P.D."/>
            <person name="Tyler B.M."/>
            <person name="De Vries R.P."/>
            <person name="Kamoun S."/>
            <person name="Yandell M."/>
            <person name="Tisserat N."/>
            <person name="Buell C.R."/>
        </authorList>
    </citation>
    <scope>NUCLEOTIDE SEQUENCE</scope>
    <source>
        <strain evidence="5">DAOM:BR144</strain>
    </source>
</reference>
<dbReference type="InParanoid" id="K3WCL1"/>
<dbReference type="InterPro" id="IPR014710">
    <property type="entry name" value="RmlC-like_jellyroll"/>
</dbReference>
<dbReference type="Gene3D" id="2.60.120.10">
    <property type="entry name" value="Jelly Rolls"/>
    <property type="match status" value="1"/>
</dbReference>
<dbReference type="Proteomes" id="UP000019132">
    <property type="component" value="Unassembled WGS sequence"/>
</dbReference>
<dbReference type="PANTHER" id="PTHR44858:SF1">
    <property type="entry name" value="UDP-N-ACETYLGLUCOSAMINE--PEPTIDE N-ACETYLGLUCOSAMINYLTRANSFERASE SPINDLY-RELATED"/>
    <property type="match status" value="1"/>
</dbReference>
<proteinExistence type="predicted"/>
<sequence>MHARYAKLLITKWNSRNPLHGKSVEPRNVEMTARSSESISNAVNLQESLRVKAFQARARGNYALAISQYTKLLEIAPRDPVVLFQLAVAYEKTGDLHRAFTTYEKVVSLDEDNYFAYYNVGNILMRKNKVSEAIQSYTRAIEKCDPRSKQYLVFHRQRGAAYRKRGDFEHASHDYAFYHSRSGHQVKQDDCPWDCQPVTDAENDEGGCERLRSDRGLSGTGHYSLSGRVVYNSDSLYAVSESSDSDKSEIPYQTWSHHRVFEIERLRGSSRSREDLLFVMDTLRKVFPFCASLREEAAALLCAKLVATENICAGTPLFFEKAHGTHVFFICRGCVAAHKTAVQRIAQVNSSEQVEMCADNNQGTEFAHSWESLKSEMAQNESDDEAFPEAVIHKLVPITPKWKKQQMQLCQLGAGNVIGFQGRYANNPR</sequence>
<keyword evidence="2 3" id="KW-0802">TPR repeat</keyword>
<dbReference type="VEuPathDB" id="FungiDB:PYU1_G002699"/>
<dbReference type="STRING" id="431595.K3WCL1"/>
<keyword evidence="5" id="KW-1185">Reference proteome</keyword>
<dbReference type="InterPro" id="IPR018490">
    <property type="entry name" value="cNMP-bd_dom_sf"/>
</dbReference>
<dbReference type="Pfam" id="PF13181">
    <property type="entry name" value="TPR_8"/>
    <property type="match status" value="2"/>
</dbReference>
<feature type="repeat" description="TPR" evidence="3">
    <location>
        <begin position="80"/>
        <end position="113"/>
    </location>
</feature>
<feature type="repeat" description="TPR" evidence="3">
    <location>
        <begin position="114"/>
        <end position="147"/>
    </location>
</feature>
<dbReference type="InterPro" id="IPR011990">
    <property type="entry name" value="TPR-like_helical_dom_sf"/>
</dbReference>
<dbReference type="InterPro" id="IPR019734">
    <property type="entry name" value="TPR_rpt"/>
</dbReference>
<dbReference type="Gene3D" id="1.25.40.10">
    <property type="entry name" value="Tetratricopeptide repeat domain"/>
    <property type="match status" value="2"/>
</dbReference>
<evidence type="ECO:0000256" key="1">
    <source>
        <dbReference type="ARBA" id="ARBA00022737"/>
    </source>
</evidence>
<evidence type="ECO:0000256" key="2">
    <source>
        <dbReference type="ARBA" id="ARBA00022803"/>
    </source>
</evidence>
<dbReference type="eggNOG" id="ENOG502SH3Z">
    <property type="taxonomic scope" value="Eukaryota"/>
</dbReference>
<evidence type="ECO:0000313" key="4">
    <source>
        <dbReference type="EnsemblProtists" id="PYU1_T002702"/>
    </source>
</evidence>
<dbReference type="SUPFAM" id="SSF48452">
    <property type="entry name" value="TPR-like"/>
    <property type="match status" value="1"/>
</dbReference>
<reference evidence="4" key="3">
    <citation type="submission" date="2015-02" db="UniProtKB">
        <authorList>
            <consortium name="EnsemblProtists"/>
        </authorList>
    </citation>
    <scope>IDENTIFICATION</scope>
    <source>
        <strain evidence="4">DAOM BR144</strain>
    </source>
</reference>
<organism evidence="4 5">
    <name type="scientific">Globisporangium ultimum (strain ATCC 200006 / CBS 805.95 / DAOM BR144)</name>
    <name type="common">Pythium ultimum</name>
    <dbReference type="NCBI Taxonomy" id="431595"/>
    <lineage>
        <taxon>Eukaryota</taxon>
        <taxon>Sar</taxon>
        <taxon>Stramenopiles</taxon>
        <taxon>Oomycota</taxon>
        <taxon>Peronosporomycetes</taxon>
        <taxon>Pythiales</taxon>
        <taxon>Pythiaceae</taxon>
        <taxon>Globisporangium</taxon>
    </lineage>
</organism>
<dbReference type="SUPFAM" id="SSF51206">
    <property type="entry name" value="cAMP-binding domain-like"/>
    <property type="match status" value="1"/>
</dbReference>
<evidence type="ECO:0000313" key="5">
    <source>
        <dbReference type="Proteomes" id="UP000019132"/>
    </source>
</evidence>
<keyword evidence="1" id="KW-0677">Repeat</keyword>
<dbReference type="OMA" id="TENICAG"/>